<keyword evidence="2" id="KW-0406">Ion transport</keyword>
<accession>A0A7T8KB82</accession>
<feature type="non-terminal residue" evidence="2">
    <location>
        <position position="68"/>
    </location>
</feature>
<protein>
    <submittedName>
        <fullName evidence="2">Inwardly rectifying k+ channellike</fullName>
    </submittedName>
</protein>
<keyword evidence="2" id="KW-0407">Ion channel</keyword>
<dbReference type="InterPro" id="IPR040445">
    <property type="entry name" value="Kir_TM"/>
</dbReference>
<dbReference type="AlphaFoldDB" id="A0A7T8KB82"/>
<organism evidence="2 3">
    <name type="scientific">Caligus rogercresseyi</name>
    <name type="common">Sea louse</name>
    <dbReference type="NCBI Taxonomy" id="217165"/>
    <lineage>
        <taxon>Eukaryota</taxon>
        <taxon>Metazoa</taxon>
        <taxon>Ecdysozoa</taxon>
        <taxon>Arthropoda</taxon>
        <taxon>Crustacea</taxon>
        <taxon>Multicrustacea</taxon>
        <taxon>Hexanauplia</taxon>
        <taxon>Copepoda</taxon>
        <taxon>Siphonostomatoida</taxon>
        <taxon>Caligidae</taxon>
        <taxon>Caligus</taxon>
    </lineage>
</organism>
<dbReference type="EMBL" id="CP045897">
    <property type="protein sequence ID" value="QQP51880.1"/>
    <property type="molecule type" value="Genomic_DNA"/>
</dbReference>
<keyword evidence="2" id="KW-0813">Transport</keyword>
<dbReference type="Gene3D" id="1.10.287.70">
    <property type="match status" value="1"/>
</dbReference>
<gene>
    <name evidence="2" type="ORF">FKW44_013360</name>
</gene>
<dbReference type="Proteomes" id="UP000595437">
    <property type="component" value="Chromosome 8"/>
</dbReference>
<evidence type="ECO:0000313" key="2">
    <source>
        <dbReference type="EMBL" id="QQP51880.1"/>
    </source>
</evidence>
<dbReference type="Pfam" id="PF01007">
    <property type="entry name" value="IRK"/>
    <property type="match status" value="1"/>
</dbReference>
<dbReference type="OrthoDB" id="273257at2759"/>
<reference evidence="3" key="1">
    <citation type="submission" date="2021-01" db="EMBL/GenBank/DDBJ databases">
        <title>Caligus Genome Assembly.</title>
        <authorList>
            <person name="Gallardo-Escarate C."/>
        </authorList>
    </citation>
    <scope>NUCLEOTIDE SEQUENCE [LARGE SCALE GENOMIC DNA]</scope>
</reference>
<evidence type="ECO:0000313" key="3">
    <source>
        <dbReference type="Proteomes" id="UP000595437"/>
    </source>
</evidence>
<proteinExistence type="predicted"/>
<dbReference type="GO" id="GO:0034220">
    <property type="term" value="P:monoatomic ion transmembrane transport"/>
    <property type="evidence" value="ECO:0007669"/>
    <property type="project" value="UniProtKB-KW"/>
</dbReference>
<sequence>MKLIKDIFTTAVDMRVWWAIAYVHGDLESENLPNGPNQKNGSFTPCVWAIQDFTSCFPFLHRDTAYHR</sequence>
<feature type="domain" description="Potassium channel inwardly rectifying transmembrane" evidence="1">
    <location>
        <begin position="16"/>
        <end position="59"/>
    </location>
</feature>
<name>A0A7T8KB82_CALRO</name>
<evidence type="ECO:0000259" key="1">
    <source>
        <dbReference type="Pfam" id="PF01007"/>
    </source>
</evidence>
<keyword evidence="3" id="KW-1185">Reference proteome</keyword>